<evidence type="ECO:0000259" key="11">
    <source>
        <dbReference type="Pfam" id="PF00768"/>
    </source>
</evidence>
<feature type="active site" evidence="7">
    <location>
        <position position="113"/>
    </location>
</feature>
<dbReference type="RefSeq" id="WP_073019680.1">
    <property type="nucleotide sequence ID" value="NZ_FQXU01000007.1"/>
</dbReference>
<keyword evidence="12" id="KW-0645">Protease</keyword>
<dbReference type="PANTHER" id="PTHR21581:SF33">
    <property type="entry name" value="D-ALANYL-D-ALANINE CARBOXYPEPTIDASE DACB"/>
    <property type="match status" value="1"/>
</dbReference>
<dbReference type="InterPro" id="IPR001967">
    <property type="entry name" value="Peptidase_S11_N"/>
</dbReference>
<dbReference type="InterPro" id="IPR012338">
    <property type="entry name" value="Beta-lactam/transpept-like"/>
</dbReference>
<protein>
    <submittedName>
        <fullName evidence="12">D-alanyl-D-alanine carboxypeptidase</fullName>
    </submittedName>
</protein>
<keyword evidence="12" id="KW-0121">Carboxypeptidase</keyword>
<feature type="active site" description="Acyl-ester intermediate" evidence="7">
    <location>
        <position position="58"/>
    </location>
</feature>
<keyword evidence="3" id="KW-0378">Hydrolase</keyword>
<dbReference type="Gene3D" id="3.40.710.10">
    <property type="entry name" value="DD-peptidase/beta-lactamase superfamily"/>
    <property type="match status" value="1"/>
</dbReference>
<evidence type="ECO:0000256" key="6">
    <source>
        <dbReference type="ARBA" id="ARBA00023316"/>
    </source>
</evidence>
<dbReference type="SUPFAM" id="SSF56601">
    <property type="entry name" value="beta-lactamase/transpeptidase-like"/>
    <property type="match status" value="1"/>
</dbReference>
<evidence type="ECO:0000256" key="8">
    <source>
        <dbReference type="PIRSR" id="PIRSR618044-2"/>
    </source>
</evidence>
<dbReference type="AlphaFoldDB" id="A0A1M5YZE3"/>
<comment type="similarity">
    <text evidence="1 9">Belongs to the peptidase S11 family.</text>
</comment>
<keyword evidence="2 10" id="KW-0732">Signal</keyword>
<evidence type="ECO:0000256" key="1">
    <source>
        <dbReference type="ARBA" id="ARBA00007164"/>
    </source>
</evidence>
<evidence type="ECO:0000256" key="5">
    <source>
        <dbReference type="ARBA" id="ARBA00022984"/>
    </source>
</evidence>
<feature type="chain" id="PRO_5012025310" evidence="10">
    <location>
        <begin position="23"/>
        <end position="354"/>
    </location>
</feature>
<evidence type="ECO:0000256" key="10">
    <source>
        <dbReference type="SAM" id="SignalP"/>
    </source>
</evidence>
<dbReference type="Proteomes" id="UP000184241">
    <property type="component" value="Unassembled WGS sequence"/>
</dbReference>
<dbReference type="PRINTS" id="PR00725">
    <property type="entry name" value="DADACBPTASE1"/>
</dbReference>
<evidence type="ECO:0000313" key="12">
    <source>
        <dbReference type="EMBL" id="SHI17168.1"/>
    </source>
</evidence>
<dbReference type="GO" id="GO:0006508">
    <property type="term" value="P:proteolysis"/>
    <property type="evidence" value="ECO:0007669"/>
    <property type="project" value="InterPro"/>
</dbReference>
<organism evidence="12 13">
    <name type="scientific">Clostridium intestinale DSM 6191</name>
    <dbReference type="NCBI Taxonomy" id="1121320"/>
    <lineage>
        <taxon>Bacteria</taxon>
        <taxon>Bacillati</taxon>
        <taxon>Bacillota</taxon>
        <taxon>Clostridia</taxon>
        <taxon>Eubacteriales</taxon>
        <taxon>Clostridiaceae</taxon>
        <taxon>Clostridium</taxon>
    </lineage>
</organism>
<reference evidence="12 13" key="1">
    <citation type="submission" date="2016-11" db="EMBL/GenBank/DDBJ databases">
        <authorList>
            <person name="Jaros S."/>
            <person name="Januszkiewicz K."/>
            <person name="Wedrychowicz H."/>
        </authorList>
    </citation>
    <scope>NUCLEOTIDE SEQUENCE [LARGE SCALE GENOMIC DNA]</scope>
    <source>
        <strain evidence="12 13">DSM 6191</strain>
    </source>
</reference>
<proteinExistence type="inferred from homology"/>
<dbReference type="Pfam" id="PF00768">
    <property type="entry name" value="Peptidase_S11"/>
    <property type="match status" value="1"/>
</dbReference>
<gene>
    <name evidence="12" type="ORF">SAMN02745941_02353</name>
</gene>
<dbReference type="EMBL" id="FQXU01000007">
    <property type="protein sequence ID" value="SHI17168.1"/>
    <property type="molecule type" value="Genomic_DNA"/>
</dbReference>
<dbReference type="GO" id="GO:0008360">
    <property type="term" value="P:regulation of cell shape"/>
    <property type="evidence" value="ECO:0007669"/>
    <property type="project" value="UniProtKB-KW"/>
</dbReference>
<accession>A0A1M5YZE3</accession>
<feature type="active site" description="Proton acceptor" evidence="7">
    <location>
        <position position="61"/>
    </location>
</feature>
<evidence type="ECO:0000256" key="4">
    <source>
        <dbReference type="ARBA" id="ARBA00022960"/>
    </source>
</evidence>
<evidence type="ECO:0000256" key="7">
    <source>
        <dbReference type="PIRSR" id="PIRSR618044-1"/>
    </source>
</evidence>
<dbReference type="InterPro" id="IPR018044">
    <property type="entry name" value="Peptidase_S11"/>
</dbReference>
<dbReference type="GO" id="GO:0071555">
    <property type="term" value="P:cell wall organization"/>
    <property type="evidence" value="ECO:0007669"/>
    <property type="project" value="UniProtKB-KW"/>
</dbReference>
<evidence type="ECO:0000313" key="13">
    <source>
        <dbReference type="Proteomes" id="UP000184241"/>
    </source>
</evidence>
<feature type="binding site" evidence="8">
    <location>
        <position position="218"/>
    </location>
    <ligand>
        <name>substrate</name>
    </ligand>
</feature>
<keyword evidence="6" id="KW-0961">Cell wall biogenesis/degradation</keyword>
<evidence type="ECO:0000256" key="9">
    <source>
        <dbReference type="RuleBase" id="RU004016"/>
    </source>
</evidence>
<keyword evidence="5" id="KW-0573">Peptidoglycan synthesis</keyword>
<dbReference type="GO" id="GO:0009252">
    <property type="term" value="P:peptidoglycan biosynthetic process"/>
    <property type="evidence" value="ECO:0007669"/>
    <property type="project" value="UniProtKB-KW"/>
</dbReference>
<evidence type="ECO:0000256" key="3">
    <source>
        <dbReference type="ARBA" id="ARBA00022801"/>
    </source>
</evidence>
<dbReference type="PANTHER" id="PTHR21581">
    <property type="entry name" value="D-ALANYL-D-ALANINE CARBOXYPEPTIDASE"/>
    <property type="match status" value="1"/>
</dbReference>
<evidence type="ECO:0000256" key="2">
    <source>
        <dbReference type="ARBA" id="ARBA00022729"/>
    </source>
</evidence>
<feature type="domain" description="Peptidase S11 D-alanyl-D-alanine carboxypeptidase A N-terminal" evidence="11">
    <location>
        <begin position="23"/>
        <end position="247"/>
    </location>
</feature>
<name>A0A1M5YZE3_9CLOT</name>
<keyword evidence="4" id="KW-0133">Cell shape</keyword>
<sequence>MAKKISLLFICFLFMITTATQAKTKKISIDAKAAVAIDGKSGVILYEKNAHEIVPMASTTKIVTSLVALNRGNVDEKFKISKSSATINGSTVGYREGEEIALRELLYGLMYKSGNDAAIAIAEGIGGTKENFYKQMNECSRNIGLINSSFNSPHGLDTENHYSTAYDLAIATKKAMENDIFREIVGTREISRGKYNFSRDYNNINKMLFQVPEANGVKTGYTGGAGKCLVSSFRYQDRDIITVVLNCPERWRESTKLFEYVKENYSDYSINVHDYFKDKNSKFLDLVKDDKISIMAPKDGIESEMVLITPTKKIMKDDYLGYISIKSKVGDEIYKKNIYSEVSMKNKEFLELMN</sequence>
<feature type="signal peptide" evidence="10">
    <location>
        <begin position="1"/>
        <end position="22"/>
    </location>
</feature>
<dbReference type="GO" id="GO:0009002">
    <property type="term" value="F:serine-type D-Ala-D-Ala carboxypeptidase activity"/>
    <property type="evidence" value="ECO:0007669"/>
    <property type="project" value="InterPro"/>
</dbReference>